<dbReference type="GO" id="GO:0008270">
    <property type="term" value="F:zinc ion binding"/>
    <property type="evidence" value="ECO:0007669"/>
    <property type="project" value="UniProtKB-KW"/>
</dbReference>
<dbReference type="InterPro" id="IPR013087">
    <property type="entry name" value="Znf_C2H2_type"/>
</dbReference>
<dbReference type="EMBL" id="SHOA02000016">
    <property type="protein sequence ID" value="TDH68941.1"/>
    <property type="molecule type" value="Genomic_DNA"/>
</dbReference>
<evidence type="ECO:0000256" key="3">
    <source>
        <dbReference type="ARBA" id="ARBA00022771"/>
    </source>
</evidence>
<dbReference type="FunFam" id="3.30.160.60:FF:002155">
    <property type="entry name" value="Zinc finger protein ZIC 3"/>
    <property type="match status" value="1"/>
</dbReference>
<dbReference type="PANTHER" id="PTHR14003:SF19">
    <property type="entry name" value="YY2 TRANSCRIPTION FACTOR"/>
    <property type="match status" value="1"/>
</dbReference>
<dbReference type="PANTHER" id="PTHR14003">
    <property type="entry name" value="TRANSCRIPTIONAL REPRESSOR PROTEIN YY"/>
    <property type="match status" value="1"/>
</dbReference>
<dbReference type="GO" id="GO:0005667">
    <property type="term" value="C:transcription regulator complex"/>
    <property type="evidence" value="ECO:0007669"/>
    <property type="project" value="TreeGrafter"/>
</dbReference>
<keyword evidence="4" id="KW-0862">Zinc</keyword>
<dbReference type="KEGG" id="blac:94344745"/>
<feature type="domain" description="C2H2-type" evidence="6">
    <location>
        <begin position="167"/>
        <end position="192"/>
    </location>
</feature>
<reference evidence="7 8" key="1">
    <citation type="journal article" date="2021" name="Genome Biol.">
        <title>AFLAP: assembly-free linkage analysis pipeline using k-mers from genome sequencing data.</title>
        <authorList>
            <person name="Fletcher K."/>
            <person name="Zhang L."/>
            <person name="Gil J."/>
            <person name="Han R."/>
            <person name="Cavanaugh K."/>
            <person name="Michelmore R."/>
        </authorList>
    </citation>
    <scope>NUCLEOTIDE SEQUENCE [LARGE SCALE GENOMIC DNA]</scope>
    <source>
        <strain evidence="7 8">SF5</strain>
    </source>
</reference>
<dbReference type="Proteomes" id="UP000294530">
    <property type="component" value="Unassembled WGS sequence"/>
</dbReference>
<dbReference type="FunFam" id="3.30.160.60:FF:000072">
    <property type="entry name" value="zinc finger protein 143 isoform X1"/>
    <property type="match status" value="1"/>
</dbReference>
<evidence type="ECO:0000256" key="1">
    <source>
        <dbReference type="ARBA" id="ARBA00022723"/>
    </source>
</evidence>
<dbReference type="RefSeq" id="XP_067818440.1">
    <property type="nucleotide sequence ID" value="XM_067959074.1"/>
</dbReference>
<dbReference type="AlphaFoldDB" id="A0A976IEK7"/>
<dbReference type="PROSITE" id="PS00028">
    <property type="entry name" value="ZINC_FINGER_C2H2_1"/>
    <property type="match status" value="4"/>
</dbReference>
<dbReference type="FunFam" id="3.30.160.60:FF:000110">
    <property type="entry name" value="Zinc finger protein-like"/>
    <property type="match status" value="1"/>
</dbReference>
<dbReference type="Gene3D" id="3.30.160.60">
    <property type="entry name" value="Classic Zinc Finger"/>
    <property type="match status" value="4"/>
</dbReference>
<keyword evidence="8" id="KW-1185">Reference proteome</keyword>
<feature type="domain" description="C2H2-type" evidence="6">
    <location>
        <begin position="107"/>
        <end position="136"/>
    </location>
</feature>
<evidence type="ECO:0000256" key="5">
    <source>
        <dbReference type="PROSITE-ProRule" id="PRU00042"/>
    </source>
</evidence>
<feature type="domain" description="C2H2-type" evidence="6">
    <location>
        <begin position="137"/>
        <end position="166"/>
    </location>
</feature>
<comment type="caution">
    <text evidence="7">The sequence shown here is derived from an EMBL/GenBank/DDBJ whole genome shotgun (WGS) entry which is preliminary data.</text>
</comment>
<dbReference type="PROSITE" id="PS50157">
    <property type="entry name" value="ZINC_FINGER_C2H2_2"/>
    <property type="match status" value="4"/>
</dbReference>
<dbReference type="InterPro" id="IPR036236">
    <property type="entry name" value="Znf_C2H2_sf"/>
</dbReference>
<dbReference type="SMART" id="SM00355">
    <property type="entry name" value="ZnF_C2H2"/>
    <property type="match status" value="4"/>
</dbReference>
<dbReference type="SUPFAM" id="SSF57667">
    <property type="entry name" value="beta-beta-alpha zinc fingers"/>
    <property type="match status" value="2"/>
</dbReference>
<evidence type="ECO:0000256" key="4">
    <source>
        <dbReference type="ARBA" id="ARBA00022833"/>
    </source>
</evidence>
<name>A0A976IEK7_BRELC</name>
<evidence type="ECO:0000256" key="2">
    <source>
        <dbReference type="ARBA" id="ARBA00022737"/>
    </source>
</evidence>
<dbReference type="GO" id="GO:0000981">
    <property type="term" value="F:DNA-binding transcription factor activity, RNA polymerase II-specific"/>
    <property type="evidence" value="ECO:0007669"/>
    <property type="project" value="TreeGrafter"/>
</dbReference>
<evidence type="ECO:0000259" key="6">
    <source>
        <dbReference type="PROSITE" id="PS50157"/>
    </source>
</evidence>
<evidence type="ECO:0000313" key="7">
    <source>
        <dbReference type="EMBL" id="TDH68941.1"/>
    </source>
</evidence>
<proteinExistence type="predicted"/>
<keyword evidence="1" id="KW-0479">Metal-binding</keyword>
<keyword evidence="3 5" id="KW-0863">Zinc-finger</keyword>
<protein>
    <recommendedName>
        <fullName evidence="6">C2H2-type domain-containing protein</fullName>
    </recommendedName>
</protein>
<keyword evidence="2" id="KW-0677">Repeat</keyword>
<feature type="domain" description="C2H2-type" evidence="6">
    <location>
        <begin position="77"/>
        <end position="106"/>
    </location>
</feature>
<dbReference type="GO" id="GO:0031519">
    <property type="term" value="C:PcG protein complex"/>
    <property type="evidence" value="ECO:0007669"/>
    <property type="project" value="TreeGrafter"/>
</dbReference>
<sequence>MDAPLYLAMTTAYLSKDMNLHGAVAVQPLPQINSNIEMSLSAADDLLHDVNLSIIAEPVSPALSSVSSKGKWHLKRHVCDALNCGKSFDSKWALIRHVRVHTGEKPFQCTNPTCDKSFAEKSAMTRHLQTHSRNKPYKCTYADCTKSFKGKDYLEFHLKIHMEGNPYACEHPTCAKTFCSPKSLKKHIRLWHNPGGKRTSMEQQLRERIIKMATRNKEKTRRFESTVRTLMDENESLKRRIVELESCRLQQHQ</sequence>
<evidence type="ECO:0000313" key="8">
    <source>
        <dbReference type="Proteomes" id="UP000294530"/>
    </source>
</evidence>
<dbReference type="OrthoDB" id="6077919at2759"/>
<dbReference type="GeneID" id="94344745"/>
<dbReference type="Pfam" id="PF00096">
    <property type="entry name" value="zf-C2H2"/>
    <property type="match status" value="4"/>
</dbReference>
<organism evidence="7 8">
    <name type="scientific">Bremia lactucae</name>
    <name type="common">Lettuce downy mildew</name>
    <dbReference type="NCBI Taxonomy" id="4779"/>
    <lineage>
        <taxon>Eukaryota</taxon>
        <taxon>Sar</taxon>
        <taxon>Stramenopiles</taxon>
        <taxon>Oomycota</taxon>
        <taxon>Peronosporomycetes</taxon>
        <taxon>Peronosporales</taxon>
        <taxon>Peronosporaceae</taxon>
        <taxon>Bremia</taxon>
    </lineage>
</organism>
<accession>A0A976IEK7</accession>
<gene>
    <name evidence="7" type="ORF">CCR75_000969</name>
</gene>
<dbReference type="GO" id="GO:0000785">
    <property type="term" value="C:chromatin"/>
    <property type="evidence" value="ECO:0007669"/>
    <property type="project" value="TreeGrafter"/>
</dbReference>
<dbReference type="GO" id="GO:0000978">
    <property type="term" value="F:RNA polymerase II cis-regulatory region sequence-specific DNA binding"/>
    <property type="evidence" value="ECO:0007669"/>
    <property type="project" value="TreeGrafter"/>
</dbReference>